<evidence type="ECO:0000313" key="16">
    <source>
        <dbReference type="Proteomes" id="UP001041814"/>
    </source>
</evidence>
<evidence type="ECO:0000256" key="5">
    <source>
        <dbReference type="ARBA" id="ARBA00022692"/>
    </source>
</evidence>
<name>A0ABS1DRM7_RUBGE</name>
<dbReference type="PANTHER" id="PTHR30069">
    <property type="entry name" value="TONB-DEPENDENT OUTER MEMBRANE RECEPTOR"/>
    <property type="match status" value="1"/>
</dbReference>
<keyword evidence="4 10" id="KW-1134">Transmembrane beta strand</keyword>
<dbReference type="InterPro" id="IPR037066">
    <property type="entry name" value="Plug_dom_sf"/>
</dbReference>
<feature type="region of interest" description="Disordered" evidence="12">
    <location>
        <begin position="1"/>
        <end position="32"/>
    </location>
</feature>
<dbReference type="Gene3D" id="2.40.170.20">
    <property type="entry name" value="TonB-dependent receptor, beta-barrel domain"/>
    <property type="match status" value="1"/>
</dbReference>
<dbReference type="PANTHER" id="PTHR30069:SF27">
    <property type="entry name" value="BLL4766 PROTEIN"/>
    <property type="match status" value="1"/>
</dbReference>
<evidence type="ECO:0000256" key="8">
    <source>
        <dbReference type="ARBA" id="ARBA00023170"/>
    </source>
</evidence>
<dbReference type="Pfam" id="PF00593">
    <property type="entry name" value="TonB_dep_Rec_b-barrel"/>
    <property type="match status" value="1"/>
</dbReference>
<evidence type="ECO:0000256" key="1">
    <source>
        <dbReference type="ARBA" id="ARBA00004571"/>
    </source>
</evidence>
<feature type="domain" description="TonB-dependent receptor plug" evidence="14">
    <location>
        <begin position="76"/>
        <end position="182"/>
    </location>
</feature>
<evidence type="ECO:0000256" key="10">
    <source>
        <dbReference type="PROSITE-ProRule" id="PRU01360"/>
    </source>
</evidence>
<keyword evidence="9 10" id="KW-0998">Cell outer membrane</keyword>
<dbReference type="SUPFAM" id="SSF56935">
    <property type="entry name" value="Porins"/>
    <property type="match status" value="1"/>
</dbReference>
<evidence type="ECO:0000259" key="14">
    <source>
        <dbReference type="Pfam" id="PF07715"/>
    </source>
</evidence>
<sequence length="735" mass="80524">MAASRPPSSRTSRSTPCTSSASPTPMQRGEHMRNRHSWIVAASLVAGHAWSQPVEPDPAVDGMPVVITPTRLRQSLADVPASVTVITQDMFRRWGITSIAEALRFVPGMAVTRGTDPAYRIGYHGTNVLSPRRMNVLIDGISVYRPAFSEVIWSQLPVVIDDIDRIEVTRAPSSASYGPNSMLAVVNIITRHPADVGKAYGALRLGTQESEAVARAGLDLRRTSLSLTAARSRDSGYDELARDPAGHDGLTLDRLNLRSSTRISDAASLDIQGAVVSGESEVEFADDFQQSYPDRQLRDLYLGALGRWQLSPRHELQVQLTHARQRNRQSWRSCPPAVALLPEMYAMWRANPAYANAILAGQQPAGGRPQDDLLALAALQAIAALGPAAVQPVCGTLNQDAVQSRTDLEIQDTFVASDTLRVVAGAGMRWQGGESETFLGGSVTSRLHWLFANVDLRPRNWLTLNIGGYYEDSDLSPSTFSPRVAANFRLSPRQTVRFAVSHGTRSPDIQEQRTNWSYTLTDLDPPLGGATTARFYQSRVGPGSLTSEQVRSREVGYLLNVPDAGLMLDARVFRERLYDLISERTNLAGLPPTNDNRVTLQGAEVQLSWQLSERSSAFVNYAYLDSRGASHPLERSQYSRHSGSVGVSREFAAGWFASAAYVGASGNGLAESAYGREDLTLGREWATDGWRWSFAAGVRRLDRPVTTYSNGDPSGLYGRYDSRLQGYLQLSARMR</sequence>
<keyword evidence="3 10" id="KW-0813">Transport</keyword>
<dbReference type="PROSITE" id="PS52016">
    <property type="entry name" value="TONB_DEPENDENT_REC_3"/>
    <property type="match status" value="1"/>
</dbReference>
<comment type="subcellular location">
    <subcellularLocation>
        <location evidence="1 10">Cell outer membrane</location>
        <topology evidence="1 10">Multi-pass membrane protein</topology>
    </subcellularLocation>
</comment>
<evidence type="ECO:0000256" key="7">
    <source>
        <dbReference type="ARBA" id="ARBA00023136"/>
    </source>
</evidence>
<dbReference type="Proteomes" id="UP001041814">
    <property type="component" value="Unassembled WGS sequence"/>
</dbReference>
<evidence type="ECO:0000256" key="2">
    <source>
        <dbReference type="ARBA" id="ARBA00009810"/>
    </source>
</evidence>
<keyword evidence="6 11" id="KW-0798">TonB box</keyword>
<feature type="compositionally biased region" description="Low complexity" evidence="12">
    <location>
        <begin position="1"/>
        <end position="25"/>
    </location>
</feature>
<proteinExistence type="inferred from homology"/>
<keyword evidence="8" id="KW-0675">Receptor</keyword>
<dbReference type="Gene3D" id="2.170.130.10">
    <property type="entry name" value="TonB-dependent receptor, plug domain"/>
    <property type="match status" value="1"/>
</dbReference>
<protein>
    <recommendedName>
        <fullName evidence="17">TonB-dependent receptor</fullName>
    </recommendedName>
</protein>
<comment type="similarity">
    <text evidence="2 10 11">Belongs to the TonB-dependent receptor family.</text>
</comment>
<dbReference type="InterPro" id="IPR000531">
    <property type="entry name" value="Beta-barrel_TonB"/>
</dbReference>
<reference evidence="15" key="2">
    <citation type="journal article" date="2020" name="Microorganisms">
        <title>Osmotic Adaptation and Compatible Solute Biosynthesis of Phototrophic Bacteria as Revealed from Genome Analyses.</title>
        <authorList>
            <person name="Imhoff J.F."/>
            <person name="Rahn T."/>
            <person name="Kunzel S."/>
            <person name="Keller A."/>
            <person name="Neulinger S.C."/>
        </authorList>
    </citation>
    <scope>NUCLEOTIDE SEQUENCE</scope>
    <source>
        <strain evidence="15">IM 151</strain>
    </source>
</reference>
<keyword evidence="16" id="KW-1185">Reference proteome</keyword>
<evidence type="ECO:0008006" key="17">
    <source>
        <dbReference type="Google" id="ProtNLM"/>
    </source>
</evidence>
<gene>
    <name evidence="15" type="ORF">CKO43_05065</name>
</gene>
<accession>A0ABS1DRM7</accession>
<dbReference type="EMBL" id="NRRU01000013">
    <property type="protein sequence ID" value="MBK1712148.1"/>
    <property type="molecule type" value="Genomic_DNA"/>
</dbReference>
<evidence type="ECO:0000256" key="9">
    <source>
        <dbReference type="ARBA" id="ARBA00023237"/>
    </source>
</evidence>
<keyword evidence="5 10" id="KW-0812">Transmembrane</keyword>
<dbReference type="Pfam" id="PF07715">
    <property type="entry name" value="Plug"/>
    <property type="match status" value="1"/>
</dbReference>
<evidence type="ECO:0000256" key="12">
    <source>
        <dbReference type="SAM" id="MobiDB-lite"/>
    </source>
</evidence>
<comment type="caution">
    <text evidence="15">The sequence shown here is derived from an EMBL/GenBank/DDBJ whole genome shotgun (WGS) entry which is preliminary data.</text>
</comment>
<evidence type="ECO:0000313" key="15">
    <source>
        <dbReference type="EMBL" id="MBK1712148.1"/>
    </source>
</evidence>
<feature type="domain" description="TonB-dependent receptor-like beta-barrel" evidence="13">
    <location>
        <begin position="437"/>
        <end position="698"/>
    </location>
</feature>
<evidence type="ECO:0000256" key="3">
    <source>
        <dbReference type="ARBA" id="ARBA00022448"/>
    </source>
</evidence>
<evidence type="ECO:0000256" key="11">
    <source>
        <dbReference type="RuleBase" id="RU003357"/>
    </source>
</evidence>
<evidence type="ECO:0000256" key="4">
    <source>
        <dbReference type="ARBA" id="ARBA00022452"/>
    </source>
</evidence>
<dbReference type="InterPro" id="IPR012910">
    <property type="entry name" value="Plug_dom"/>
</dbReference>
<reference evidence="15" key="1">
    <citation type="submission" date="2017-08" db="EMBL/GenBank/DDBJ databases">
        <authorList>
            <person name="Imhoff J.F."/>
            <person name="Rahn T."/>
            <person name="Kuenzel S."/>
            <person name="Neulinger S.C."/>
        </authorList>
    </citation>
    <scope>NUCLEOTIDE SEQUENCE</scope>
    <source>
        <strain evidence="15">IM 151</strain>
    </source>
</reference>
<dbReference type="InterPro" id="IPR039426">
    <property type="entry name" value="TonB-dep_rcpt-like"/>
</dbReference>
<keyword evidence="7 10" id="KW-0472">Membrane</keyword>
<evidence type="ECO:0000256" key="6">
    <source>
        <dbReference type="ARBA" id="ARBA00023077"/>
    </source>
</evidence>
<dbReference type="InterPro" id="IPR036942">
    <property type="entry name" value="Beta-barrel_TonB_sf"/>
</dbReference>
<evidence type="ECO:0000259" key="13">
    <source>
        <dbReference type="Pfam" id="PF00593"/>
    </source>
</evidence>
<organism evidence="15 16">
    <name type="scientific">Rubrivivax gelatinosus</name>
    <name type="common">Rhodocyclus gelatinosus</name>
    <name type="synonym">Rhodopseudomonas gelatinosa</name>
    <dbReference type="NCBI Taxonomy" id="28068"/>
    <lineage>
        <taxon>Bacteria</taxon>
        <taxon>Pseudomonadati</taxon>
        <taxon>Pseudomonadota</taxon>
        <taxon>Betaproteobacteria</taxon>
        <taxon>Burkholderiales</taxon>
        <taxon>Sphaerotilaceae</taxon>
        <taxon>Rubrivivax</taxon>
    </lineage>
</organism>